<evidence type="ECO:0008006" key="3">
    <source>
        <dbReference type="Google" id="ProtNLM"/>
    </source>
</evidence>
<comment type="caution">
    <text evidence="1">The sequence shown here is derived from an EMBL/GenBank/DDBJ whole genome shotgun (WGS) entry which is preliminary data.</text>
</comment>
<evidence type="ECO:0000313" key="1">
    <source>
        <dbReference type="EMBL" id="MCP2331506.1"/>
    </source>
</evidence>
<dbReference type="EMBL" id="AUBJ02000001">
    <property type="protein sequence ID" value="MCP2331506.1"/>
    <property type="molecule type" value="Genomic_DNA"/>
</dbReference>
<dbReference type="InterPro" id="IPR036237">
    <property type="entry name" value="Xyl_isomerase-like_sf"/>
</dbReference>
<dbReference type="Proteomes" id="UP000791080">
    <property type="component" value="Unassembled WGS sequence"/>
</dbReference>
<dbReference type="InterPro" id="IPR007801">
    <property type="entry name" value="MbnB/TglH/ChrH"/>
</dbReference>
<evidence type="ECO:0000313" key="2">
    <source>
        <dbReference type="Proteomes" id="UP000791080"/>
    </source>
</evidence>
<proteinExistence type="predicted"/>
<sequence length="291" mass="31879">MRTSPNTPEEPAPRIGIGWRPEIDLTVERLPGVDFVEVVAENLSPTELPESIEVLRRRGTPVIPHAVTLSLAGAEPVDPRRVRHLAELGEALDAPVVSDHIAFVRAGGLDVGHLLPPPRTRDALDVLVSNVNAVQRDLPRPLALENIAALLDWPERELSEEHFLTELVERTDCLLLVDLANLHANAHNIGTTPSTFLDTLPWERLAYAHVAGGVWRDGLYHDTHAHPVPREVLTLVRELAARAPAPPWVMVERDDAYPTDAELADELAGIRAAALAGTATRSPARRADDDR</sequence>
<dbReference type="Pfam" id="PF05114">
    <property type="entry name" value="MbnB_TglH_ChrH"/>
    <property type="match status" value="1"/>
</dbReference>
<organism evidence="1 2">
    <name type="scientific">Actinoalloteichus caeruleus DSM 43889</name>
    <dbReference type="NCBI Taxonomy" id="1120930"/>
    <lineage>
        <taxon>Bacteria</taxon>
        <taxon>Bacillati</taxon>
        <taxon>Actinomycetota</taxon>
        <taxon>Actinomycetes</taxon>
        <taxon>Pseudonocardiales</taxon>
        <taxon>Pseudonocardiaceae</taxon>
        <taxon>Actinoalloteichus</taxon>
        <taxon>Actinoalloteichus cyanogriseus</taxon>
    </lineage>
</organism>
<dbReference type="PANTHER" id="PTHR42194:SF1">
    <property type="entry name" value="UPF0276 PROTEIN HI_1600"/>
    <property type="match status" value="1"/>
</dbReference>
<gene>
    <name evidence="1" type="ORF">G443_001776</name>
</gene>
<dbReference type="PANTHER" id="PTHR42194">
    <property type="entry name" value="UPF0276 PROTEIN HI_1600"/>
    <property type="match status" value="1"/>
</dbReference>
<accession>A0ABT1JG92</accession>
<reference evidence="1 2" key="1">
    <citation type="submission" date="2022-06" db="EMBL/GenBank/DDBJ databases">
        <title>Genomic Encyclopedia of Type Strains, Phase I: the one thousand microbial genomes (KMG-I) project.</title>
        <authorList>
            <person name="Kyrpides N."/>
        </authorList>
    </citation>
    <scope>NUCLEOTIDE SEQUENCE [LARGE SCALE GENOMIC DNA]</scope>
    <source>
        <strain evidence="1 2">DSM 43889</strain>
    </source>
</reference>
<dbReference type="RefSeq" id="WP_245588805.1">
    <property type="nucleotide sequence ID" value="NZ_AUBJ02000001.1"/>
</dbReference>
<dbReference type="Gene3D" id="3.20.20.150">
    <property type="entry name" value="Divalent-metal-dependent TIM barrel enzymes"/>
    <property type="match status" value="1"/>
</dbReference>
<protein>
    <recommendedName>
        <fullName evidence="3">DUF692 family protein</fullName>
    </recommendedName>
</protein>
<name>A0ABT1JG92_ACTCY</name>
<keyword evidence="2" id="KW-1185">Reference proteome</keyword>
<dbReference type="NCBIfam" id="NF003818">
    <property type="entry name" value="PRK05409.1"/>
    <property type="match status" value="1"/>
</dbReference>
<dbReference type="SUPFAM" id="SSF51658">
    <property type="entry name" value="Xylose isomerase-like"/>
    <property type="match status" value="1"/>
</dbReference>